<name>A0ABT4GMK7_9BACL</name>
<sequence>MNPFHDEQQKKARATLISFALTIVFSLLALYNWWELRMLVVTMMVILKVNPYAWKAIDNMMFLLAGVGWLSYVFYSQYVLKKCALAGKLLPGSALLLACQLWLLVLSRGIPALFGVINSSYGWILALEGAVAILLTAFVFSHRRIGEKGRKLTAKP</sequence>
<keyword evidence="1" id="KW-1133">Transmembrane helix</keyword>
<feature type="transmembrane region" description="Helical" evidence="1">
    <location>
        <begin position="92"/>
        <end position="114"/>
    </location>
</feature>
<organism evidence="2 3">
    <name type="scientific">Paenibacillus alginolyticus</name>
    <dbReference type="NCBI Taxonomy" id="59839"/>
    <lineage>
        <taxon>Bacteria</taxon>
        <taxon>Bacillati</taxon>
        <taxon>Bacillota</taxon>
        <taxon>Bacilli</taxon>
        <taxon>Bacillales</taxon>
        <taxon>Paenibacillaceae</taxon>
        <taxon>Paenibacillus</taxon>
    </lineage>
</organism>
<keyword evidence="1" id="KW-0472">Membrane</keyword>
<comment type="caution">
    <text evidence="2">The sequence shown here is derived from an EMBL/GenBank/DDBJ whole genome shotgun (WGS) entry which is preliminary data.</text>
</comment>
<keyword evidence="3" id="KW-1185">Reference proteome</keyword>
<evidence type="ECO:0000313" key="2">
    <source>
        <dbReference type="EMBL" id="MCY9697440.1"/>
    </source>
</evidence>
<gene>
    <name evidence="2" type="ORF">M5X19_31965</name>
</gene>
<proteinExistence type="predicted"/>
<protein>
    <submittedName>
        <fullName evidence="2">Uncharacterized protein</fullName>
    </submittedName>
</protein>
<feature type="transmembrane region" description="Helical" evidence="1">
    <location>
        <begin position="60"/>
        <end position="80"/>
    </location>
</feature>
<dbReference type="EMBL" id="JAMDMX010000143">
    <property type="protein sequence ID" value="MCY9697440.1"/>
    <property type="molecule type" value="Genomic_DNA"/>
</dbReference>
<accession>A0ABT4GMK7</accession>
<feature type="transmembrane region" description="Helical" evidence="1">
    <location>
        <begin position="12"/>
        <end position="34"/>
    </location>
</feature>
<dbReference type="Proteomes" id="UP001527099">
    <property type="component" value="Unassembled WGS sequence"/>
</dbReference>
<dbReference type="RefSeq" id="WP_029197589.1">
    <property type="nucleotide sequence ID" value="NZ_JAMDMW010000126.1"/>
</dbReference>
<feature type="transmembrane region" description="Helical" evidence="1">
    <location>
        <begin position="120"/>
        <end position="141"/>
    </location>
</feature>
<keyword evidence="1" id="KW-0812">Transmembrane</keyword>
<evidence type="ECO:0000313" key="3">
    <source>
        <dbReference type="Proteomes" id="UP001527099"/>
    </source>
</evidence>
<reference evidence="2 3" key="1">
    <citation type="submission" date="2022-05" db="EMBL/GenBank/DDBJ databases">
        <title>Genome Sequencing of Bee-Associated Microbes.</title>
        <authorList>
            <person name="Dunlap C."/>
        </authorList>
    </citation>
    <scope>NUCLEOTIDE SEQUENCE [LARGE SCALE GENOMIC DNA]</scope>
    <source>
        <strain evidence="2 3">NRRL B-14421</strain>
    </source>
</reference>
<evidence type="ECO:0000256" key="1">
    <source>
        <dbReference type="SAM" id="Phobius"/>
    </source>
</evidence>